<dbReference type="Proteomes" id="UP000422232">
    <property type="component" value="Chromosome"/>
</dbReference>
<name>A0A095DMF9_PISSA</name>
<dbReference type="OrthoDB" id="5614587at2"/>
<reference evidence="3 5" key="1">
    <citation type="journal article" date="2014" name="Genome Announc.">
        <title>Comparative Genome Analysis of Two Isolates of the Fish Pathogen Piscirickettsia salmonis from Different Hosts Reveals Major Differences in Virulence-Associated Secretion Systems.</title>
        <authorList>
            <person name="Bohle H."/>
            <person name="Henriquez P."/>
            <person name="Grothusen H."/>
            <person name="Navas E."/>
            <person name="Sandoval A."/>
            <person name="Bustamante F."/>
            <person name="Bustos P."/>
            <person name="Mancilla M."/>
        </authorList>
    </citation>
    <scope>NUCLEOTIDE SEQUENCE [LARGE SCALE GENOMIC DNA]</scope>
    <source>
        <strain evidence="5">B1-32597</strain>
        <strain evidence="3">PM32597B1</strain>
    </source>
</reference>
<feature type="signal peptide" evidence="2">
    <location>
        <begin position="1"/>
        <end position="21"/>
    </location>
</feature>
<keyword evidence="6" id="KW-1185">Reference proteome</keyword>
<reference evidence="3" key="2">
    <citation type="submission" date="2015-08" db="EMBL/GenBank/DDBJ databases">
        <title>Complete genome sequence of Piscirickettsia salmonis strain PM32597B1.</title>
        <authorList>
            <person name="Bohle H."/>
            <person name="Henriquez P."/>
            <person name="Navas E."/>
            <person name="Grothusen H."/>
            <person name="Bustamante F."/>
            <person name="Bustos P."/>
            <person name="Bustos P."/>
            <person name="Mancilla M."/>
        </authorList>
    </citation>
    <scope>NUCLEOTIDE SEQUENCE</scope>
    <source>
        <strain evidence="3">PM32597B1</strain>
    </source>
</reference>
<dbReference type="EMBL" id="CP012508">
    <property type="protein sequence ID" value="ALB22090.1"/>
    <property type="molecule type" value="Genomic_DNA"/>
</dbReference>
<evidence type="ECO:0000313" key="5">
    <source>
        <dbReference type="Proteomes" id="UP000029558"/>
    </source>
</evidence>
<accession>A0A095DMF9</accession>
<dbReference type="SUPFAM" id="SSF56935">
    <property type="entry name" value="Porins"/>
    <property type="match status" value="1"/>
</dbReference>
<keyword evidence="1" id="KW-0175">Coiled coil</keyword>
<evidence type="ECO:0000256" key="2">
    <source>
        <dbReference type="SAM" id="SignalP"/>
    </source>
</evidence>
<keyword evidence="2" id="KW-0732">Signal</keyword>
<dbReference type="Pfam" id="PF12097">
    <property type="entry name" value="DUF3573"/>
    <property type="match status" value="1"/>
</dbReference>
<dbReference type="STRING" id="1238.AWJ11_04575"/>
<dbReference type="EMBL" id="CP038908">
    <property type="protein sequence ID" value="QGO05359.1"/>
    <property type="molecule type" value="Genomic_DNA"/>
</dbReference>
<gene>
    <name evidence="3" type="ORF">KU39_907</name>
    <name evidence="4" type="ORF">Psal009_01247</name>
</gene>
<feature type="chain" id="PRO_5014219438" evidence="2">
    <location>
        <begin position="22"/>
        <end position="415"/>
    </location>
</feature>
<evidence type="ECO:0000313" key="4">
    <source>
        <dbReference type="EMBL" id="QGO05359.1"/>
    </source>
</evidence>
<organism evidence="4 6">
    <name type="scientific">Piscirickettsia salmonis</name>
    <dbReference type="NCBI Taxonomy" id="1238"/>
    <lineage>
        <taxon>Bacteria</taxon>
        <taxon>Pseudomonadati</taxon>
        <taxon>Pseudomonadota</taxon>
        <taxon>Gammaproteobacteria</taxon>
        <taxon>Thiotrichales</taxon>
        <taxon>Piscirickettsiaceae</taxon>
        <taxon>Piscirickettsia</taxon>
    </lineage>
</organism>
<dbReference type="Proteomes" id="UP000029558">
    <property type="component" value="Chromosome"/>
</dbReference>
<sequence length="415" mass="44298">MKLKLITCSVALSVAASTTFAATADSLKLELDKLKASQVALEKQVEALKTGKGKEGGSVHMGPIGGGMIAGQSSRFGRDLQMLGLLQKAGKDAPRLTIGGNLEADVVYGRNVADGSSIYNSQGYVKGQNASAIFLDTARLDLLAKLNDWAFVDWQLDFASGADTRSGYLTIGNLDKSPVYLSAGKYFPYFGDFGGHVYNNPLSTDYFRISSAVGAIALGYSQDNLNVSAALFKSKRANVTQVKDWTLQANYSFKVGQVKAKVGAGYVADITGHALSDITAQNTLDALPAANVSAKMAVGPVSFKVNYAQTTKDVNRTDMQDKKVSAYNIQAGYSTTIIKPIDFSVSYSATKNLNGVVTSNKQFKNQVLVGAGVAVMPGAYVSLEYGNIAQYANPTLESSDTNRYSVLTLDFWLTF</sequence>
<protein>
    <submittedName>
        <fullName evidence="3">Porin</fullName>
    </submittedName>
</protein>
<evidence type="ECO:0000313" key="6">
    <source>
        <dbReference type="Proteomes" id="UP000422232"/>
    </source>
</evidence>
<dbReference type="Gene3D" id="2.40.160.10">
    <property type="entry name" value="Porin"/>
    <property type="match status" value="1"/>
</dbReference>
<feature type="coiled-coil region" evidence="1">
    <location>
        <begin position="24"/>
        <end position="51"/>
    </location>
</feature>
<dbReference type="NCBIfam" id="NF033652">
    <property type="entry name" value="LbtU_sider_porin"/>
    <property type="match status" value="1"/>
</dbReference>
<proteinExistence type="predicted"/>
<dbReference type="InterPro" id="IPR023614">
    <property type="entry name" value="Porin_dom_sf"/>
</dbReference>
<dbReference type="InterPro" id="IPR021956">
    <property type="entry name" value="DUF3573"/>
</dbReference>
<evidence type="ECO:0000313" key="3">
    <source>
        <dbReference type="EMBL" id="ALB22090.1"/>
    </source>
</evidence>
<evidence type="ECO:0000256" key="1">
    <source>
        <dbReference type="SAM" id="Coils"/>
    </source>
</evidence>
<dbReference type="GeneID" id="66741621"/>
<reference evidence="4 6" key="3">
    <citation type="submission" date="2019-04" db="EMBL/GenBank/DDBJ databases">
        <title>Complete genome sequencing of Piscirickettsia salmonis strain Psal-009.</title>
        <authorList>
            <person name="Schober I."/>
            <person name="Bunk B."/>
            <person name="Sproer C."/>
            <person name="Carril G.P."/>
            <person name="Riedel T."/>
            <person name="Flores-Herrera P.A."/>
            <person name="Nourdin-Galindo G."/>
            <person name="Marshall S.H."/>
            <person name="Overmann J."/>
        </authorList>
    </citation>
    <scope>NUCLEOTIDE SEQUENCE [LARGE SCALE GENOMIC DNA]</scope>
    <source>
        <strain evidence="4 6">Psal-009</strain>
    </source>
</reference>
<dbReference type="RefSeq" id="WP_016211781.1">
    <property type="nucleotide sequence ID" value="NZ_CP012413.1"/>
</dbReference>
<dbReference type="AlphaFoldDB" id="A0A095DMF9"/>